<keyword evidence="3" id="KW-1185">Reference proteome</keyword>
<reference evidence="2 3" key="1">
    <citation type="submission" date="2020-08" db="EMBL/GenBank/DDBJ databases">
        <title>Sequencing the genomes of 1000 actinobacteria strains.</title>
        <authorList>
            <person name="Klenk H.-P."/>
        </authorList>
    </citation>
    <scope>NUCLEOTIDE SEQUENCE [LARGE SCALE GENOMIC DNA]</scope>
    <source>
        <strain evidence="2 3">DSM 45362</strain>
    </source>
</reference>
<proteinExistence type="predicted"/>
<accession>A0A841BZ47</accession>
<dbReference type="Pfam" id="PF19266">
    <property type="entry name" value="CIS_tube"/>
    <property type="match status" value="1"/>
</dbReference>
<evidence type="ECO:0000259" key="1">
    <source>
        <dbReference type="Pfam" id="PF19266"/>
    </source>
</evidence>
<dbReference type="InterPro" id="IPR045361">
    <property type="entry name" value="CIS_tube_prot_N"/>
</dbReference>
<evidence type="ECO:0000313" key="3">
    <source>
        <dbReference type="Proteomes" id="UP000587527"/>
    </source>
</evidence>
<sequence length="212" mass="22488">MERIAFLVDATGERIDCLINPETLVIRRLAGVRPAALPGAVVGAGADDTLLFTGGGRTELVLDLLFDVDLLEPAHRPDDVRALTGRLWRLAENGQGRPPLVRLVWGKSWNLPGVVVSIAERLDSIDTTGTPRRSWLRLKLVRSAEEPPATPGRTTSSAVEAVGNGSGGQGVRFDLLAADALGDPTKWRELAEHNGIANPLSVPSGSVLGVPS</sequence>
<gene>
    <name evidence="2" type="ORF">F4553_006389</name>
</gene>
<dbReference type="RefSeq" id="WP_184843366.1">
    <property type="nucleotide sequence ID" value="NZ_JACHMN010000003.1"/>
</dbReference>
<feature type="domain" description="Contractile injection system tube protein N-terminal" evidence="1">
    <location>
        <begin position="11"/>
        <end position="145"/>
    </location>
</feature>
<organism evidence="2 3">
    <name type="scientific">Allocatelliglobosispora scoriae</name>
    <dbReference type="NCBI Taxonomy" id="643052"/>
    <lineage>
        <taxon>Bacteria</taxon>
        <taxon>Bacillati</taxon>
        <taxon>Actinomycetota</taxon>
        <taxon>Actinomycetes</taxon>
        <taxon>Micromonosporales</taxon>
        <taxon>Micromonosporaceae</taxon>
        <taxon>Allocatelliglobosispora</taxon>
    </lineage>
</organism>
<name>A0A841BZ47_9ACTN</name>
<protein>
    <recommendedName>
        <fullName evidence="1">Contractile injection system tube protein N-terminal domain-containing protein</fullName>
    </recommendedName>
</protein>
<evidence type="ECO:0000313" key="2">
    <source>
        <dbReference type="EMBL" id="MBB5872955.1"/>
    </source>
</evidence>
<comment type="caution">
    <text evidence="2">The sequence shown here is derived from an EMBL/GenBank/DDBJ whole genome shotgun (WGS) entry which is preliminary data.</text>
</comment>
<dbReference type="Proteomes" id="UP000587527">
    <property type="component" value="Unassembled WGS sequence"/>
</dbReference>
<dbReference type="AlphaFoldDB" id="A0A841BZ47"/>
<dbReference type="EMBL" id="JACHMN010000003">
    <property type="protein sequence ID" value="MBB5872955.1"/>
    <property type="molecule type" value="Genomic_DNA"/>
</dbReference>